<gene>
    <name evidence="2" type="ORF">FHR34_005265</name>
</gene>
<evidence type="ECO:0000313" key="2">
    <source>
        <dbReference type="EMBL" id="MBB4926272.1"/>
    </source>
</evidence>
<dbReference type="AlphaFoldDB" id="A0A7W7R6F6"/>
<keyword evidence="1" id="KW-0472">Membrane</keyword>
<proteinExistence type="predicted"/>
<keyword evidence="3" id="KW-1185">Reference proteome</keyword>
<dbReference type="RefSeq" id="WP_184939304.1">
    <property type="nucleotide sequence ID" value="NZ_JACHJV010000001.1"/>
</dbReference>
<name>A0A7W7R6F6_KITKI</name>
<keyword evidence="1" id="KW-0812">Transmembrane</keyword>
<accession>A0A7W7R6F6</accession>
<feature type="transmembrane region" description="Helical" evidence="1">
    <location>
        <begin position="38"/>
        <end position="57"/>
    </location>
</feature>
<feature type="transmembrane region" description="Helical" evidence="1">
    <location>
        <begin position="84"/>
        <end position="106"/>
    </location>
</feature>
<sequence length="113" mass="11892">MDALAEGHGALGLAVLSRCPHASRLTGDEWWRKAGGRLLAVGAACLAAAVAMILFIVGHPDKTITNPNDIADVHDIPGLSETQILLLVVGILVCLIAGITCISLSVRARMMRR</sequence>
<evidence type="ECO:0000256" key="1">
    <source>
        <dbReference type="SAM" id="Phobius"/>
    </source>
</evidence>
<keyword evidence="1" id="KW-1133">Transmembrane helix</keyword>
<dbReference type="EMBL" id="JACHJV010000001">
    <property type="protein sequence ID" value="MBB4926272.1"/>
    <property type="molecule type" value="Genomic_DNA"/>
</dbReference>
<reference evidence="2 3" key="1">
    <citation type="submission" date="2020-08" db="EMBL/GenBank/DDBJ databases">
        <title>Sequencing the genomes of 1000 actinobacteria strains.</title>
        <authorList>
            <person name="Klenk H.-P."/>
        </authorList>
    </citation>
    <scope>NUCLEOTIDE SEQUENCE [LARGE SCALE GENOMIC DNA]</scope>
    <source>
        <strain evidence="2 3">DSM 41654</strain>
    </source>
</reference>
<evidence type="ECO:0000313" key="3">
    <source>
        <dbReference type="Proteomes" id="UP000540506"/>
    </source>
</evidence>
<comment type="caution">
    <text evidence="2">The sequence shown here is derived from an EMBL/GenBank/DDBJ whole genome shotgun (WGS) entry which is preliminary data.</text>
</comment>
<organism evidence="2 3">
    <name type="scientific">Kitasatospora kifunensis</name>
    <name type="common">Streptomyces kifunensis</name>
    <dbReference type="NCBI Taxonomy" id="58351"/>
    <lineage>
        <taxon>Bacteria</taxon>
        <taxon>Bacillati</taxon>
        <taxon>Actinomycetota</taxon>
        <taxon>Actinomycetes</taxon>
        <taxon>Kitasatosporales</taxon>
        <taxon>Streptomycetaceae</taxon>
        <taxon>Kitasatospora</taxon>
    </lineage>
</organism>
<protein>
    <submittedName>
        <fullName evidence="2">Uncharacterized protein</fullName>
    </submittedName>
</protein>
<dbReference type="Proteomes" id="UP000540506">
    <property type="component" value="Unassembled WGS sequence"/>
</dbReference>